<protein>
    <submittedName>
        <fullName evidence="1">Uncharacterized protein</fullName>
    </submittedName>
</protein>
<reference evidence="4" key="2">
    <citation type="journal article" date="2019" name="Int. J. Syst. Evol. Microbiol.">
        <title>The Global Catalogue of Microorganisms (GCM) 10K type strain sequencing project: providing services to taxonomists for standard genome sequencing and annotation.</title>
        <authorList>
            <consortium name="The Broad Institute Genomics Platform"/>
            <consortium name="The Broad Institute Genome Sequencing Center for Infectious Disease"/>
            <person name="Wu L."/>
            <person name="Ma J."/>
        </authorList>
    </citation>
    <scope>NUCLEOTIDE SEQUENCE [LARGE SCALE GENOMIC DNA]</scope>
    <source>
        <strain evidence="4">NBRC 107715</strain>
    </source>
</reference>
<dbReference type="EMBL" id="BSPK01000074">
    <property type="protein sequence ID" value="GLS65541.1"/>
    <property type="molecule type" value="Genomic_DNA"/>
</dbReference>
<proteinExistence type="predicted"/>
<dbReference type="Proteomes" id="UP001156856">
    <property type="component" value="Unassembled WGS sequence"/>
</dbReference>
<comment type="caution">
    <text evidence="1">The sequence shown here is derived from an EMBL/GenBank/DDBJ whole genome shotgun (WGS) entry which is preliminary data.</text>
</comment>
<accession>A0A512JCD8</accession>
<dbReference type="EMBL" id="BJZU01000167">
    <property type="protein sequence ID" value="GEP07626.1"/>
    <property type="molecule type" value="Genomic_DNA"/>
</dbReference>
<dbReference type="OrthoDB" id="7998199at2"/>
<sequence length="78" mass="8641">MEADDLQHPSFRVLTYRDGQEVISETVASEAAARIRFTSAVDLCRTRDGAHSHRVELWQGSSLLDDWPQADGSALIGQ</sequence>
<evidence type="ECO:0000313" key="2">
    <source>
        <dbReference type="EMBL" id="GLS65541.1"/>
    </source>
</evidence>
<reference evidence="2" key="4">
    <citation type="submission" date="2023-01" db="EMBL/GenBank/DDBJ databases">
        <title>Draft genome sequence of Methylobacterium oxalidis strain NBRC 107715.</title>
        <authorList>
            <person name="Sun Q."/>
            <person name="Mori K."/>
        </authorList>
    </citation>
    <scope>NUCLEOTIDE SEQUENCE</scope>
    <source>
        <strain evidence="2">NBRC 107715</strain>
    </source>
</reference>
<dbReference type="RefSeq" id="WP_147029054.1">
    <property type="nucleotide sequence ID" value="NZ_BJZU01000167.1"/>
</dbReference>
<dbReference type="Proteomes" id="UP000321960">
    <property type="component" value="Unassembled WGS sequence"/>
</dbReference>
<evidence type="ECO:0000313" key="4">
    <source>
        <dbReference type="Proteomes" id="UP001156856"/>
    </source>
</evidence>
<reference evidence="2" key="1">
    <citation type="journal article" date="2014" name="Int. J. Syst. Evol. Microbiol.">
        <title>Complete genome of a new Firmicutes species belonging to the dominant human colonic microbiota ('Ruminococcus bicirculans') reveals two chromosomes and a selective capacity to utilize plant glucans.</title>
        <authorList>
            <consortium name="NISC Comparative Sequencing Program"/>
            <person name="Wegmann U."/>
            <person name="Louis P."/>
            <person name="Goesmann A."/>
            <person name="Henrissat B."/>
            <person name="Duncan S.H."/>
            <person name="Flint H.J."/>
        </authorList>
    </citation>
    <scope>NUCLEOTIDE SEQUENCE</scope>
    <source>
        <strain evidence="2">NBRC 107715</strain>
    </source>
</reference>
<dbReference type="AlphaFoldDB" id="A0A512JCD8"/>
<evidence type="ECO:0000313" key="3">
    <source>
        <dbReference type="Proteomes" id="UP000321960"/>
    </source>
</evidence>
<reference evidence="1 3" key="3">
    <citation type="submission" date="2019-07" db="EMBL/GenBank/DDBJ databases">
        <title>Whole genome shotgun sequence of Methylobacterium oxalidis NBRC 107715.</title>
        <authorList>
            <person name="Hosoyama A."/>
            <person name="Uohara A."/>
            <person name="Ohji S."/>
            <person name="Ichikawa N."/>
        </authorList>
    </citation>
    <scope>NUCLEOTIDE SEQUENCE [LARGE SCALE GENOMIC DNA]</scope>
    <source>
        <strain evidence="1 3">NBRC 107715</strain>
    </source>
</reference>
<name>A0A512JCD8_9HYPH</name>
<gene>
    <name evidence="2" type="ORF">GCM10007888_39230</name>
    <name evidence="1" type="ORF">MOX02_56640</name>
</gene>
<keyword evidence="4" id="KW-1185">Reference proteome</keyword>
<organism evidence="1 3">
    <name type="scientific">Methylobacterium oxalidis</name>
    <dbReference type="NCBI Taxonomy" id="944322"/>
    <lineage>
        <taxon>Bacteria</taxon>
        <taxon>Pseudomonadati</taxon>
        <taxon>Pseudomonadota</taxon>
        <taxon>Alphaproteobacteria</taxon>
        <taxon>Hyphomicrobiales</taxon>
        <taxon>Methylobacteriaceae</taxon>
        <taxon>Methylobacterium</taxon>
    </lineage>
</organism>
<evidence type="ECO:0000313" key="1">
    <source>
        <dbReference type="EMBL" id="GEP07626.1"/>
    </source>
</evidence>